<evidence type="ECO:0000313" key="2">
    <source>
        <dbReference type="EMBL" id="MBE5035085.1"/>
    </source>
</evidence>
<accession>A0ABR9QW43</accession>
<protein>
    <submittedName>
        <fullName evidence="2">Uncharacterized protein</fullName>
    </submittedName>
</protein>
<name>A0ABR9QW43_9FIRM</name>
<feature type="transmembrane region" description="Helical" evidence="1">
    <location>
        <begin position="49"/>
        <end position="69"/>
    </location>
</feature>
<feature type="transmembrane region" description="Helical" evidence="1">
    <location>
        <begin position="81"/>
        <end position="101"/>
    </location>
</feature>
<evidence type="ECO:0000256" key="1">
    <source>
        <dbReference type="SAM" id="Phobius"/>
    </source>
</evidence>
<organism evidence="2 3">
    <name type="scientific">Gallibacter intestinalis</name>
    <dbReference type="NCBI Taxonomy" id="2779356"/>
    <lineage>
        <taxon>Bacteria</taxon>
        <taxon>Bacillati</taxon>
        <taxon>Bacillota</taxon>
        <taxon>Clostridia</taxon>
        <taxon>Eubacteriales</taxon>
        <taxon>Eubacteriaceae</taxon>
        <taxon>Gallibacter</taxon>
    </lineage>
</organism>
<comment type="caution">
    <text evidence="2">The sequence shown here is derived from an EMBL/GenBank/DDBJ whole genome shotgun (WGS) entry which is preliminary data.</text>
</comment>
<keyword evidence="1" id="KW-0472">Membrane</keyword>
<feature type="transmembrane region" description="Helical" evidence="1">
    <location>
        <begin position="121"/>
        <end position="140"/>
    </location>
</feature>
<keyword evidence="1" id="KW-1133">Transmembrane helix</keyword>
<dbReference type="EMBL" id="JADCKA010000002">
    <property type="protein sequence ID" value="MBE5035085.1"/>
    <property type="molecule type" value="Genomic_DNA"/>
</dbReference>
<reference evidence="2 3" key="1">
    <citation type="submission" date="2020-10" db="EMBL/GenBank/DDBJ databases">
        <title>ChiBAC.</title>
        <authorList>
            <person name="Zenner C."/>
            <person name="Hitch T.C.A."/>
            <person name="Clavel T."/>
        </authorList>
    </citation>
    <scope>NUCLEOTIDE SEQUENCE [LARGE SCALE GENOMIC DNA]</scope>
    <source>
        <strain evidence="2 3">DSM 108706</strain>
    </source>
</reference>
<evidence type="ECO:0000313" key="3">
    <source>
        <dbReference type="Proteomes" id="UP001516588"/>
    </source>
</evidence>
<dbReference type="Proteomes" id="UP001516588">
    <property type="component" value="Unassembled WGS sequence"/>
</dbReference>
<dbReference type="RefSeq" id="WP_226384752.1">
    <property type="nucleotide sequence ID" value="NZ_JADCKA010000002.1"/>
</dbReference>
<gene>
    <name evidence="2" type="ORF">INF20_02180</name>
</gene>
<proteinExistence type="predicted"/>
<keyword evidence="1" id="KW-0812">Transmembrane</keyword>
<keyword evidence="3" id="KW-1185">Reference proteome</keyword>
<sequence>MKDKSKKTLIYSALFVLSIVIFIFVLTLLSSASDAVTEAFNRDLNIIRLIGMAIVINIVSGVLVLFICWTIKRLIDNNKIAAILPIAVTIIMELIVFAPFIFDSSFFVQIYMDILSMPNFLSYMAIVMCFSIGYTIYAVLKGKKEPEIKSGPLD</sequence>
<feature type="transmembrane region" description="Helical" evidence="1">
    <location>
        <begin position="9"/>
        <end position="29"/>
    </location>
</feature>